<dbReference type="NCBIfam" id="NF008866">
    <property type="entry name" value="PRK11899.1"/>
    <property type="match status" value="1"/>
</dbReference>
<dbReference type="PANTHER" id="PTHR21022:SF19">
    <property type="entry name" value="PREPHENATE DEHYDRATASE-RELATED"/>
    <property type="match status" value="1"/>
</dbReference>
<dbReference type="CDD" id="cd13631">
    <property type="entry name" value="PBP2_Ct-PDT_like"/>
    <property type="match status" value="1"/>
</dbReference>
<keyword evidence="4" id="KW-0057">Aromatic amino acid biosynthesis</keyword>
<evidence type="ECO:0000256" key="3">
    <source>
        <dbReference type="ARBA" id="ARBA00022605"/>
    </source>
</evidence>
<dbReference type="InterPro" id="IPR008242">
    <property type="entry name" value="Chor_mutase/pphenate_deHydtase"/>
</dbReference>
<evidence type="ECO:0000313" key="12">
    <source>
        <dbReference type="Proteomes" id="UP000249065"/>
    </source>
</evidence>
<dbReference type="EMBL" id="QLIX01000020">
    <property type="protein sequence ID" value="RAI57182.1"/>
    <property type="molecule type" value="Genomic_DNA"/>
</dbReference>
<dbReference type="GO" id="GO:0004664">
    <property type="term" value="F:prephenate dehydratase activity"/>
    <property type="evidence" value="ECO:0007669"/>
    <property type="project" value="UniProtKB-EC"/>
</dbReference>
<keyword evidence="3" id="KW-0028">Amino-acid biosynthesis</keyword>
<accession>A0A327M4L7</accession>
<comment type="caution">
    <text evidence="11">The sequence shown here is derived from an EMBL/GenBank/DDBJ whole genome shotgun (WGS) entry which is preliminary data.</text>
</comment>
<evidence type="ECO:0000256" key="8">
    <source>
        <dbReference type="PIRSR" id="PIRSR001500-2"/>
    </source>
</evidence>
<dbReference type="PANTHER" id="PTHR21022">
    <property type="entry name" value="PREPHENATE DEHYDRATASE P PROTEIN"/>
    <property type="match status" value="1"/>
</dbReference>
<dbReference type="InterPro" id="IPR045865">
    <property type="entry name" value="ACT-like_dom_sf"/>
</dbReference>
<evidence type="ECO:0000259" key="10">
    <source>
        <dbReference type="PROSITE" id="PS51671"/>
    </source>
</evidence>
<dbReference type="RefSeq" id="WP_111471699.1">
    <property type="nucleotide sequence ID" value="NZ_QLIX01000020.1"/>
</dbReference>
<dbReference type="Pfam" id="PF00800">
    <property type="entry name" value="PDT"/>
    <property type="match status" value="1"/>
</dbReference>
<dbReference type="EC" id="4.2.1.51" evidence="2"/>
<reference evidence="12" key="1">
    <citation type="submission" date="2018-06" db="EMBL/GenBank/DDBJ databases">
        <authorList>
            <person name="Khan S.A."/>
        </authorList>
    </citation>
    <scope>NUCLEOTIDE SEQUENCE [LARGE SCALE GENOMIC DNA]</scope>
    <source>
        <strain evidence="12">DB-1506</strain>
    </source>
</reference>
<dbReference type="InterPro" id="IPR001086">
    <property type="entry name" value="Preph_deHydtase"/>
</dbReference>
<dbReference type="CDD" id="cd04905">
    <property type="entry name" value="ACT_CM-PDT"/>
    <property type="match status" value="1"/>
</dbReference>
<evidence type="ECO:0000256" key="4">
    <source>
        <dbReference type="ARBA" id="ARBA00023141"/>
    </source>
</evidence>
<dbReference type="OrthoDB" id="9802281at2"/>
<dbReference type="InterPro" id="IPR002912">
    <property type="entry name" value="ACT_dom"/>
</dbReference>
<evidence type="ECO:0000259" key="9">
    <source>
        <dbReference type="PROSITE" id="PS51171"/>
    </source>
</evidence>
<gene>
    <name evidence="11" type="ORF">DOO78_20290</name>
</gene>
<evidence type="ECO:0000256" key="1">
    <source>
        <dbReference type="ARBA" id="ARBA00004741"/>
    </source>
</evidence>
<dbReference type="PROSITE" id="PS51171">
    <property type="entry name" value="PREPHENATE_DEHYDR_3"/>
    <property type="match status" value="1"/>
</dbReference>
<dbReference type="SUPFAM" id="SSF53850">
    <property type="entry name" value="Periplasmic binding protein-like II"/>
    <property type="match status" value="1"/>
</dbReference>
<evidence type="ECO:0000256" key="5">
    <source>
        <dbReference type="ARBA" id="ARBA00023222"/>
    </source>
</evidence>
<feature type="site" description="Essential for prephenate dehydratase activity" evidence="8">
    <location>
        <position position="172"/>
    </location>
</feature>
<evidence type="ECO:0000256" key="6">
    <source>
        <dbReference type="ARBA" id="ARBA00023239"/>
    </source>
</evidence>
<protein>
    <recommendedName>
        <fullName evidence="2">prephenate dehydratase</fullName>
        <ecNumber evidence="2">4.2.1.51</ecNumber>
    </recommendedName>
</protein>
<proteinExistence type="predicted"/>
<dbReference type="PROSITE" id="PS51671">
    <property type="entry name" value="ACT"/>
    <property type="match status" value="1"/>
</dbReference>
<dbReference type="Proteomes" id="UP000249065">
    <property type="component" value="Unassembled WGS sequence"/>
</dbReference>
<feature type="domain" description="ACT" evidence="10">
    <location>
        <begin position="194"/>
        <end position="271"/>
    </location>
</feature>
<keyword evidence="5" id="KW-0584">Phenylalanine biosynthesis</keyword>
<comment type="catalytic activity">
    <reaction evidence="7">
        <text>prephenate + H(+) = 3-phenylpyruvate + CO2 + H2O</text>
        <dbReference type="Rhea" id="RHEA:21648"/>
        <dbReference type="ChEBI" id="CHEBI:15377"/>
        <dbReference type="ChEBI" id="CHEBI:15378"/>
        <dbReference type="ChEBI" id="CHEBI:16526"/>
        <dbReference type="ChEBI" id="CHEBI:18005"/>
        <dbReference type="ChEBI" id="CHEBI:29934"/>
        <dbReference type="EC" id="4.2.1.51"/>
    </reaction>
</comment>
<evidence type="ECO:0000256" key="7">
    <source>
        <dbReference type="ARBA" id="ARBA00047848"/>
    </source>
</evidence>
<comment type="pathway">
    <text evidence="1">Amino-acid biosynthesis; L-phenylalanine biosynthesis; phenylpyruvate from prephenate: step 1/1.</text>
</comment>
<dbReference type="PIRSF" id="PIRSF001500">
    <property type="entry name" value="Chor_mut_pdt_Ppr"/>
    <property type="match status" value="1"/>
</dbReference>
<dbReference type="UniPathway" id="UPA00121">
    <property type="reaction ID" value="UER00345"/>
</dbReference>
<evidence type="ECO:0000256" key="2">
    <source>
        <dbReference type="ARBA" id="ARBA00013147"/>
    </source>
</evidence>
<evidence type="ECO:0000313" key="11">
    <source>
        <dbReference type="EMBL" id="RAI57182.1"/>
    </source>
</evidence>
<feature type="domain" description="Prephenate dehydratase" evidence="9">
    <location>
        <begin position="4"/>
        <end position="179"/>
    </location>
</feature>
<dbReference type="Gene3D" id="3.30.70.260">
    <property type="match status" value="1"/>
</dbReference>
<dbReference type="SUPFAM" id="SSF55021">
    <property type="entry name" value="ACT-like"/>
    <property type="match status" value="1"/>
</dbReference>
<dbReference type="Gene3D" id="3.40.190.10">
    <property type="entry name" value="Periplasmic binding protein-like II"/>
    <property type="match status" value="2"/>
</dbReference>
<organism evidence="11 12">
    <name type="scientific">Roseicella frigidaeris</name>
    <dbReference type="NCBI Taxonomy" id="2230885"/>
    <lineage>
        <taxon>Bacteria</taxon>
        <taxon>Pseudomonadati</taxon>
        <taxon>Pseudomonadota</taxon>
        <taxon>Alphaproteobacteria</taxon>
        <taxon>Acetobacterales</taxon>
        <taxon>Roseomonadaceae</taxon>
        <taxon>Roseicella</taxon>
    </lineage>
</organism>
<dbReference type="GO" id="GO:0005737">
    <property type="term" value="C:cytoplasm"/>
    <property type="evidence" value="ECO:0007669"/>
    <property type="project" value="TreeGrafter"/>
</dbReference>
<sequence>MSNLIAFQGLPGAYSDLACRAAYPGWHTLPCASFEAAMDAVRGGEAKLAMLPCENSLAGRVPDIHRLLPESGLAVVGEHFERVEHCLLAPKGATLGSLKRAHSHPVALGQVRTILRELRLEPVIEADTAGAAQIIAERGGTEDAAIASALAAETYGLEILRHNVEDAAHNTTRFYVCARDPAWPPADATDCVTTFVFRVRNIPAALYKALGGFATNGVNMTKLESYMLDGEFTATQFLADVDGHPHQPPVQRALEELAYFSRELKVLGAYRAHPHRLAHQGR</sequence>
<dbReference type="GO" id="GO:0009094">
    <property type="term" value="P:L-phenylalanine biosynthetic process"/>
    <property type="evidence" value="ECO:0007669"/>
    <property type="project" value="UniProtKB-UniPathway"/>
</dbReference>
<dbReference type="AlphaFoldDB" id="A0A327M4L7"/>
<keyword evidence="12" id="KW-1185">Reference proteome</keyword>
<keyword evidence="6 11" id="KW-0456">Lyase</keyword>
<name>A0A327M4L7_9PROT</name>